<reference evidence="8 9" key="1">
    <citation type="submission" date="2018-07" db="EMBL/GenBank/DDBJ databases">
        <title>Genome sequencing of Moraxellaceae gen. HYN0046.</title>
        <authorList>
            <person name="Kim M."/>
            <person name="Yi H."/>
        </authorList>
    </citation>
    <scope>NUCLEOTIDE SEQUENCE [LARGE SCALE GENOMIC DNA]</scope>
    <source>
        <strain evidence="8 9">HYN0046</strain>
    </source>
</reference>
<dbReference type="SUPFAM" id="SSF51679">
    <property type="entry name" value="Bacterial luciferase-like"/>
    <property type="match status" value="1"/>
</dbReference>
<keyword evidence="9" id="KW-1185">Reference proteome</keyword>
<dbReference type="Pfam" id="PF00296">
    <property type="entry name" value="Bac_luciferase"/>
    <property type="match status" value="1"/>
</dbReference>
<dbReference type="NCBIfam" id="TIGR03860">
    <property type="entry name" value="FMN_nitrolo"/>
    <property type="match status" value="1"/>
</dbReference>
<dbReference type="InterPro" id="IPR036661">
    <property type="entry name" value="Luciferase-like_sf"/>
</dbReference>
<keyword evidence="1 6" id="KW-0285">Flavoprotein</keyword>
<sequence>MSSNRQLILNAFFMRFGHHPAAWRHPSSRDSGRPDVAYWIKMAQLAEKGKFDTFFLADFIGRSAKNLEKQSHQNGSFQFEPFTLLSAIAAVTKNIGLVATANTNYTEPYNIARQFASLDHISGGRAGWNVVSSFSDTTAQNFGLGPRTHAERYERADEFLGIAKALWNSWDDDTYDHPDRERGVFFDPKSAHEVKIAGKYFKTEGLLDIARPIQGYPVIVQAGNSEVGREFAAKIAEMTYSSAQSLAVAQAYYADVKGRMAKYGRDPDELKVTPGLSVVVAASEQEARDKFEALQNAVDFSHGVEVAGVDLSDYPLDGPLPDLPEPETGKGRFHQMVELAKRDNLTIRQLVLRFSVAKGHIQVVGSTKQVADTIEEWFVEKGADGFNVVPPLLPSGFEDFVDLVVPELQRRGLFRTEYTGKTYRENLGLKRPANPHTGVKADVAQEAAVEEPVIAQDQYSHA</sequence>
<dbReference type="InterPro" id="IPR011251">
    <property type="entry name" value="Luciferase-like_dom"/>
</dbReference>
<dbReference type="Proteomes" id="UP000253940">
    <property type="component" value="Chromosome"/>
</dbReference>
<dbReference type="InterPro" id="IPR051260">
    <property type="entry name" value="Diverse_substr_monoxygenases"/>
</dbReference>
<gene>
    <name evidence="8" type="ORF">HYN46_12850</name>
</gene>
<dbReference type="GO" id="GO:0004497">
    <property type="term" value="F:monooxygenase activity"/>
    <property type="evidence" value="ECO:0007669"/>
    <property type="project" value="UniProtKB-KW"/>
</dbReference>
<dbReference type="CDD" id="cd01095">
    <property type="entry name" value="Nitrilotriacetate_monoxgenase"/>
    <property type="match status" value="1"/>
</dbReference>
<dbReference type="KEGG" id="mbah:HYN46_12850"/>
<dbReference type="OrthoDB" id="6133319at2"/>
<keyword evidence="2 6" id="KW-0288">FMN</keyword>
<dbReference type="PANTHER" id="PTHR30011">
    <property type="entry name" value="ALKANESULFONATE MONOOXYGENASE-RELATED"/>
    <property type="match status" value="1"/>
</dbReference>
<evidence type="ECO:0000313" key="9">
    <source>
        <dbReference type="Proteomes" id="UP000253940"/>
    </source>
</evidence>
<dbReference type="EMBL" id="CP031222">
    <property type="protein sequence ID" value="AXI03639.1"/>
    <property type="molecule type" value="Genomic_DNA"/>
</dbReference>
<dbReference type="RefSeq" id="WP_114899747.1">
    <property type="nucleotide sequence ID" value="NZ_CP031222.1"/>
</dbReference>
<evidence type="ECO:0000256" key="1">
    <source>
        <dbReference type="ARBA" id="ARBA00022630"/>
    </source>
</evidence>
<feature type="binding site" evidence="6">
    <location>
        <position position="149"/>
    </location>
    <ligand>
        <name>FMN</name>
        <dbReference type="ChEBI" id="CHEBI:58210"/>
    </ligand>
</feature>
<dbReference type="PANTHER" id="PTHR30011:SF16">
    <property type="entry name" value="C2H2 FINGER DOMAIN TRANSCRIPTION FACTOR (EUROFUNG)-RELATED"/>
    <property type="match status" value="1"/>
</dbReference>
<dbReference type="GO" id="GO:0016705">
    <property type="term" value="F:oxidoreductase activity, acting on paired donors, with incorporation or reduction of molecular oxygen"/>
    <property type="evidence" value="ECO:0007669"/>
    <property type="project" value="InterPro"/>
</dbReference>
<dbReference type="AlphaFoldDB" id="A0A345P8N0"/>
<dbReference type="Gene3D" id="3.20.20.30">
    <property type="entry name" value="Luciferase-like domain"/>
    <property type="match status" value="1"/>
</dbReference>
<evidence type="ECO:0000256" key="3">
    <source>
        <dbReference type="ARBA" id="ARBA00023002"/>
    </source>
</evidence>
<comment type="similarity">
    <text evidence="5">Belongs to the NtaA/SnaA/DszA monooxygenase family.</text>
</comment>
<evidence type="ECO:0000256" key="4">
    <source>
        <dbReference type="ARBA" id="ARBA00023033"/>
    </source>
</evidence>
<keyword evidence="4 8" id="KW-0503">Monooxygenase</keyword>
<accession>A0A345P8N0</accession>
<feature type="binding site" evidence="6">
    <location>
        <position position="58"/>
    </location>
    <ligand>
        <name>FMN</name>
        <dbReference type="ChEBI" id="CHEBI:58210"/>
    </ligand>
</feature>
<proteinExistence type="inferred from homology"/>
<keyword evidence="3" id="KW-0560">Oxidoreductase</keyword>
<feature type="binding site" evidence="6">
    <location>
        <position position="100"/>
    </location>
    <ligand>
        <name>FMN</name>
        <dbReference type="ChEBI" id="CHEBI:58210"/>
    </ligand>
</feature>
<evidence type="ECO:0000259" key="7">
    <source>
        <dbReference type="Pfam" id="PF00296"/>
    </source>
</evidence>
<feature type="binding site" evidence="6">
    <location>
        <position position="225"/>
    </location>
    <ligand>
        <name>FMN</name>
        <dbReference type="ChEBI" id="CHEBI:58210"/>
    </ligand>
</feature>
<evidence type="ECO:0000256" key="5">
    <source>
        <dbReference type="ARBA" id="ARBA00033748"/>
    </source>
</evidence>
<organism evidence="8 9">
    <name type="scientific">Aquirhabdus parva</name>
    <dbReference type="NCBI Taxonomy" id="2283318"/>
    <lineage>
        <taxon>Bacteria</taxon>
        <taxon>Pseudomonadati</taxon>
        <taxon>Pseudomonadota</taxon>
        <taxon>Gammaproteobacteria</taxon>
        <taxon>Moraxellales</taxon>
        <taxon>Moraxellaceae</taxon>
        <taxon>Aquirhabdus</taxon>
    </lineage>
</organism>
<feature type="binding site" evidence="6">
    <location>
        <position position="153"/>
    </location>
    <ligand>
        <name>FMN</name>
        <dbReference type="ChEBI" id="CHEBI:58210"/>
    </ligand>
</feature>
<dbReference type="InterPro" id="IPR016215">
    <property type="entry name" value="NTA_MOA"/>
</dbReference>
<name>A0A345P8N0_9GAMM</name>
<evidence type="ECO:0000256" key="6">
    <source>
        <dbReference type="PIRSR" id="PIRSR000337-1"/>
    </source>
</evidence>
<evidence type="ECO:0000256" key="2">
    <source>
        <dbReference type="ARBA" id="ARBA00022643"/>
    </source>
</evidence>
<evidence type="ECO:0000313" key="8">
    <source>
        <dbReference type="EMBL" id="AXI03639.1"/>
    </source>
</evidence>
<dbReference type="PIRSF" id="PIRSF000337">
    <property type="entry name" value="NTA_MOA"/>
    <property type="match status" value="1"/>
</dbReference>
<protein>
    <submittedName>
        <fullName evidence="8">FMN-dependent monooxygenase</fullName>
    </submittedName>
</protein>
<feature type="domain" description="Luciferase-like" evidence="7">
    <location>
        <begin position="21"/>
        <end position="384"/>
    </location>
</feature>